<dbReference type="RefSeq" id="WP_005322173.1">
    <property type="nucleotide sequence ID" value="NZ_CP011340.1"/>
</dbReference>
<dbReference type="GeneID" id="97231676"/>
<name>A0A0M5ILU7_STRPR</name>
<feature type="compositionally biased region" description="Pro residues" evidence="1">
    <location>
        <begin position="155"/>
        <end position="164"/>
    </location>
</feature>
<evidence type="ECO:0000313" key="3">
    <source>
        <dbReference type="EMBL" id="ALC25604.1"/>
    </source>
</evidence>
<dbReference type="EMBL" id="CP011340">
    <property type="protein sequence ID" value="ALC18361.1"/>
    <property type="molecule type" value="Genomic_DNA"/>
</dbReference>
<protein>
    <submittedName>
        <fullName evidence="2">Tra3-like protein</fullName>
    </submittedName>
</protein>
<evidence type="ECO:0000256" key="1">
    <source>
        <dbReference type="SAM" id="MobiDB-lite"/>
    </source>
</evidence>
<dbReference type="InterPro" id="IPR007922">
    <property type="entry name" value="DciA-like"/>
</dbReference>
<dbReference type="OrthoDB" id="4134192at2"/>
<evidence type="ECO:0000313" key="4">
    <source>
        <dbReference type="Proteomes" id="UP000060513"/>
    </source>
</evidence>
<feature type="region of interest" description="Disordered" evidence="1">
    <location>
        <begin position="138"/>
        <end position="164"/>
    </location>
</feature>
<dbReference type="Proteomes" id="UP000060513">
    <property type="component" value="Chromosome"/>
</dbReference>
<reference evidence="2 4" key="1">
    <citation type="submission" date="2015-08" db="EMBL/GenBank/DDBJ databases">
        <title>Genome sequence of the pristinamycin over-producing bacterium Streptomyces pristinaespiralis HCCB10218.</title>
        <authorList>
            <person name="Tian J."/>
            <person name="Yang J."/>
            <person name="Li L."/>
            <person name="Ruan L."/>
            <person name="Wei W."/>
            <person name="Zheng G."/>
            <person name="Wei Z."/>
            <person name="Yang S."/>
            <person name="Ge M."/>
            <person name="Jiang W."/>
            <person name="Lu Y."/>
        </authorList>
    </citation>
    <scope>NUCLEOTIDE SEQUENCE [LARGE SCALE GENOMIC DNA]</scope>
    <source>
        <strain evidence="2 4">HCCB 10218</strain>
    </source>
</reference>
<gene>
    <name evidence="2" type="ORF">SPRI_0055</name>
    <name evidence="3" type="ORF">SPRI_7298</name>
</gene>
<dbReference type="PATRIC" id="fig|38300.4.peg.59"/>
<proteinExistence type="predicted"/>
<sequence length="204" mass="22119">MNDQHPGSEARVDLAALALRRAREDARRGRFTERAPAVRRQRVRGRTPPVLLARVLLDLFAVSEASPLPAWHSVAGPLAQHVVPTDFDSETGTLTLAGPSAAWLTNTRLVADRLVQGLNDVLGAGTVRHIRLVKENPSQVPLLPPMPDSLRTPRPEPTTAPPDPAIEAALNRQARQLPCEADQPLLRWAGRNGDHADPSVATLT</sequence>
<organism evidence="2">
    <name type="scientific">Streptomyces pristinaespiralis</name>
    <dbReference type="NCBI Taxonomy" id="38300"/>
    <lineage>
        <taxon>Bacteria</taxon>
        <taxon>Bacillati</taxon>
        <taxon>Actinomycetota</taxon>
        <taxon>Actinomycetes</taxon>
        <taxon>Kitasatosporales</taxon>
        <taxon>Streptomycetaceae</taxon>
        <taxon>Streptomyces</taxon>
    </lineage>
</organism>
<evidence type="ECO:0000313" key="2">
    <source>
        <dbReference type="EMBL" id="ALC18361.1"/>
    </source>
</evidence>
<accession>A0A0M5ILU7</accession>
<dbReference type="KEGG" id="spri:SPRI_0055"/>
<dbReference type="AlphaFoldDB" id="A0A0M5ILU7"/>
<dbReference type="STRING" id="38300.SPRI_0055"/>
<dbReference type="Pfam" id="PF05258">
    <property type="entry name" value="DciA"/>
    <property type="match status" value="1"/>
</dbReference>
<dbReference type="EMBL" id="CP011340">
    <property type="protein sequence ID" value="ALC25604.1"/>
    <property type="molecule type" value="Genomic_DNA"/>
</dbReference>
<feature type="region of interest" description="Disordered" evidence="1">
    <location>
        <begin position="181"/>
        <end position="204"/>
    </location>
</feature>
<dbReference type="KEGG" id="spri:SPRI_7298"/>